<protein>
    <submittedName>
        <fullName evidence="2">Uncharacterized protein</fullName>
    </submittedName>
</protein>
<dbReference type="KEGG" id="apol:K9D25_09920"/>
<dbReference type="RefSeq" id="WP_244450674.1">
    <property type="nucleotide sequence ID" value="NZ_CP083239.1"/>
</dbReference>
<proteinExistence type="predicted"/>
<dbReference type="Proteomes" id="UP000831684">
    <property type="component" value="Chromosome"/>
</dbReference>
<sequence>MSGEWKMVPVEPTDTQLAAGRDAWCKDPARRSSTLYSAMVAAAPARASFQQRVQPWMLACFGPAIAADKLERGDRLLEEVLELLQSVDYPRERIASLSSYVWSRPKGEPAQEVGGSMVTLAAFCLAHDLDMHAAGETELARIWTKVDAIRAKQAAKPTGSALPVAVEPTPAPDPAQDGSSHPLGEKAWLDLVEKDDRTSPADYPDHALITRDELATYMAWATDEHRCPICAKPFKVDDLCATDITEGICHAACLEGSPVVDLETGEETGGKADTYRYGDDATQGGGG</sequence>
<feature type="region of interest" description="Disordered" evidence="1">
    <location>
        <begin position="157"/>
        <end position="182"/>
    </location>
</feature>
<dbReference type="AlphaFoldDB" id="A0A9E7D835"/>
<reference evidence="2" key="1">
    <citation type="submission" date="2021-09" db="EMBL/GenBank/DDBJ databases">
        <title>Network and meta-omics reveal the key degrader and cooperation patterns in an efficient 1,4-dioxane-degrading microbial community.</title>
        <authorList>
            <person name="Dai C."/>
        </authorList>
    </citation>
    <scope>NUCLEOTIDE SEQUENCE</scope>
    <source>
        <strain evidence="2">ZM13</strain>
    </source>
</reference>
<organism evidence="2 3">
    <name type="scientific">Ancylobacter polymorphus</name>
    <dbReference type="NCBI Taxonomy" id="223390"/>
    <lineage>
        <taxon>Bacteria</taxon>
        <taxon>Pseudomonadati</taxon>
        <taxon>Pseudomonadota</taxon>
        <taxon>Alphaproteobacteria</taxon>
        <taxon>Hyphomicrobiales</taxon>
        <taxon>Xanthobacteraceae</taxon>
        <taxon>Ancylobacter</taxon>
    </lineage>
</organism>
<evidence type="ECO:0000313" key="3">
    <source>
        <dbReference type="Proteomes" id="UP000831684"/>
    </source>
</evidence>
<dbReference type="EMBL" id="CP083239">
    <property type="protein sequence ID" value="UOK72981.1"/>
    <property type="molecule type" value="Genomic_DNA"/>
</dbReference>
<gene>
    <name evidence="2" type="ORF">K9D25_09920</name>
</gene>
<evidence type="ECO:0000313" key="2">
    <source>
        <dbReference type="EMBL" id="UOK72981.1"/>
    </source>
</evidence>
<feature type="region of interest" description="Disordered" evidence="1">
    <location>
        <begin position="266"/>
        <end position="287"/>
    </location>
</feature>
<accession>A0A9E7D835</accession>
<name>A0A9E7D835_9HYPH</name>
<evidence type="ECO:0000256" key="1">
    <source>
        <dbReference type="SAM" id="MobiDB-lite"/>
    </source>
</evidence>
<feature type="compositionally biased region" description="Basic and acidic residues" evidence="1">
    <location>
        <begin position="268"/>
        <end position="279"/>
    </location>
</feature>